<dbReference type="SUPFAM" id="SSF46785">
    <property type="entry name" value="Winged helix' DNA-binding domain"/>
    <property type="match status" value="1"/>
</dbReference>
<name>A0A250B0X8_9GAMM</name>
<sequence>MFMGKIPNLRLLYIFATVAKHQGYARAQQELNLTASAISNYMSELEEKLGFVLCTRGRGGFALTPKGDAFLQQSLNLLHNLEDFERYTDSLKGEQGGILRLGVIDSTVTDPMLPIAGAIASFSDRFPLVHINLQIKSPHALLQGILDNELDVAVGTFPLQSNSVINHPLYREQHWLYCSDQHELFDIRHPKVAHIAQMKMVTRSYWSPSDLGRRGFKQSTATVESMEAQLLLILSGKYIGYLPEHYALPWVEKRRLRAMLPTDYGYQAPFSLIFRRGRSKEILIRTIRDLLRTASKNRKAYRLSTPKRSKATS</sequence>
<dbReference type="Pfam" id="PF00126">
    <property type="entry name" value="HTH_1"/>
    <property type="match status" value="1"/>
</dbReference>
<dbReference type="InterPro" id="IPR036388">
    <property type="entry name" value="WH-like_DNA-bd_sf"/>
</dbReference>
<keyword evidence="2" id="KW-0805">Transcription regulation</keyword>
<feature type="domain" description="HTH lysR-type" evidence="5">
    <location>
        <begin position="7"/>
        <end position="64"/>
    </location>
</feature>
<evidence type="ECO:0000259" key="5">
    <source>
        <dbReference type="PROSITE" id="PS50931"/>
    </source>
</evidence>
<dbReference type="EMBL" id="CP014136">
    <property type="protein sequence ID" value="ATA19612.1"/>
    <property type="molecule type" value="Genomic_DNA"/>
</dbReference>
<evidence type="ECO:0000313" key="6">
    <source>
        <dbReference type="EMBL" id="ATA19612.1"/>
    </source>
</evidence>
<evidence type="ECO:0000256" key="2">
    <source>
        <dbReference type="ARBA" id="ARBA00023015"/>
    </source>
</evidence>
<keyword evidence="7" id="KW-1185">Reference proteome</keyword>
<dbReference type="GO" id="GO:0000976">
    <property type="term" value="F:transcription cis-regulatory region binding"/>
    <property type="evidence" value="ECO:0007669"/>
    <property type="project" value="TreeGrafter"/>
</dbReference>
<dbReference type="InterPro" id="IPR036390">
    <property type="entry name" value="WH_DNA-bd_sf"/>
</dbReference>
<dbReference type="PANTHER" id="PTHR30126">
    <property type="entry name" value="HTH-TYPE TRANSCRIPTIONAL REGULATOR"/>
    <property type="match status" value="1"/>
</dbReference>
<comment type="similarity">
    <text evidence="1">Belongs to the LysR transcriptional regulatory family.</text>
</comment>
<dbReference type="OrthoDB" id="8587655at2"/>
<dbReference type="KEGG" id="gqu:AWC35_09800"/>
<dbReference type="AlphaFoldDB" id="A0A250B0X8"/>
<evidence type="ECO:0000256" key="1">
    <source>
        <dbReference type="ARBA" id="ARBA00009437"/>
    </source>
</evidence>
<evidence type="ECO:0000256" key="3">
    <source>
        <dbReference type="ARBA" id="ARBA00023125"/>
    </source>
</evidence>
<dbReference type="InterPro" id="IPR005119">
    <property type="entry name" value="LysR_subst-bd"/>
</dbReference>
<dbReference type="PANTHER" id="PTHR30126:SF98">
    <property type="entry name" value="HTH-TYPE TRANSCRIPTIONAL ACTIVATOR BAUR"/>
    <property type="match status" value="1"/>
</dbReference>
<reference evidence="6 7" key="1">
    <citation type="submission" date="2016-01" db="EMBL/GenBank/DDBJ databases">
        <authorList>
            <person name="Oliw E.H."/>
        </authorList>
    </citation>
    <scope>NUCLEOTIDE SEQUENCE [LARGE SCALE GENOMIC DNA]</scope>
    <source>
        <strain evidence="6 7">FRB97</strain>
    </source>
</reference>
<dbReference type="PROSITE" id="PS50931">
    <property type="entry name" value="HTH_LYSR"/>
    <property type="match status" value="1"/>
</dbReference>
<dbReference type="CDD" id="cd05466">
    <property type="entry name" value="PBP2_LTTR_substrate"/>
    <property type="match status" value="1"/>
</dbReference>
<proteinExistence type="inferred from homology"/>
<dbReference type="Proteomes" id="UP000217182">
    <property type="component" value="Chromosome"/>
</dbReference>
<dbReference type="SUPFAM" id="SSF53850">
    <property type="entry name" value="Periplasmic binding protein-like II"/>
    <property type="match status" value="1"/>
</dbReference>
<keyword evidence="3" id="KW-0238">DNA-binding</keyword>
<keyword evidence="4" id="KW-0804">Transcription</keyword>
<dbReference type="Gene3D" id="1.10.10.10">
    <property type="entry name" value="Winged helix-like DNA-binding domain superfamily/Winged helix DNA-binding domain"/>
    <property type="match status" value="1"/>
</dbReference>
<dbReference type="Gene3D" id="3.40.190.10">
    <property type="entry name" value="Periplasmic binding protein-like II"/>
    <property type="match status" value="2"/>
</dbReference>
<evidence type="ECO:0000256" key="4">
    <source>
        <dbReference type="ARBA" id="ARBA00023163"/>
    </source>
</evidence>
<dbReference type="GO" id="GO:0003700">
    <property type="term" value="F:DNA-binding transcription factor activity"/>
    <property type="evidence" value="ECO:0007669"/>
    <property type="project" value="InterPro"/>
</dbReference>
<evidence type="ECO:0000313" key="7">
    <source>
        <dbReference type="Proteomes" id="UP000217182"/>
    </source>
</evidence>
<dbReference type="Pfam" id="PF03466">
    <property type="entry name" value="LysR_substrate"/>
    <property type="match status" value="1"/>
</dbReference>
<dbReference type="RefSeq" id="WP_095846219.1">
    <property type="nucleotide sequence ID" value="NZ_CAMKXY010000038.1"/>
</dbReference>
<dbReference type="InterPro" id="IPR000847">
    <property type="entry name" value="LysR_HTH_N"/>
</dbReference>
<protein>
    <submittedName>
        <fullName evidence="6">LysR family transcriptional regulator</fullName>
    </submittedName>
</protein>
<organism evidence="6 7">
    <name type="scientific">Gibbsiella quercinecans</name>
    <dbReference type="NCBI Taxonomy" id="929813"/>
    <lineage>
        <taxon>Bacteria</taxon>
        <taxon>Pseudomonadati</taxon>
        <taxon>Pseudomonadota</taxon>
        <taxon>Gammaproteobacteria</taxon>
        <taxon>Enterobacterales</taxon>
        <taxon>Yersiniaceae</taxon>
        <taxon>Gibbsiella</taxon>
    </lineage>
</organism>
<accession>A0A250B0X8</accession>
<gene>
    <name evidence="6" type="ORF">AWC35_09800</name>
</gene>